<dbReference type="PANTHER" id="PTHR22954:SF3">
    <property type="entry name" value="PROTEIN CBG08539"/>
    <property type="match status" value="1"/>
</dbReference>
<keyword evidence="3" id="KW-1185">Reference proteome</keyword>
<dbReference type="Proteomes" id="UP000440578">
    <property type="component" value="Unassembled WGS sequence"/>
</dbReference>
<organism evidence="2 3">
    <name type="scientific">Amphibalanus amphitrite</name>
    <name type="common">Striped barnacle</name>
    <name type="synonym">Balanus amphitrite</name>
    <dbReference type="NCBI Taxonomy" id="1232801"/>
    <lineage>
        <taxon>Eukaryota</taxon>
        <taxon>Metazoa</taxon>
        <taxon>Ecdysozoa</taxon>
        <taxon>Arthropoda</taxon>
        <taxon>Crustacea</taxon>
        <taxon>Multicrustacea</taxon>
        <taxon>Cirripedia</taxon>
        <taxon>Thoracica</taxon>
        <taxon>Thoracicalcarea</taxon>
        <taxon>Balanomorpha</taxon>
        <taxon>Balanoidea</taxon>
        <taxon>Balanidae</taxon>
        <taxon>Amphibalaninae</taxon>
        <taxon>Amphibalanus</taxon>
    </lineage>
</organism>
<feature type="region of interest" description="Disordered" evidence="1">
    <location>
        <begin position="1"/>
        <end position="24"/>
    </location>
</feature>
<dbReference type="InterPro" id="IPR005312">
    <property type="entry name" value="DUF1759"/>
</dbReference>
<dbReference type="AlphaFoldDB" id="A0A6A4XHI2"/>
<comment type="caution">
    <text evidence="2">The sequence shown here is derived from an EMBL/GenBank/DDBJ whole genome shotgun (WGS) entry which is preliminary data.</text>
</comment>
<evidence type="ECO:0000256" key="1">
    <source>
        <dbReference type="SAM" id="MobiDB-lite"/>
    </source>
</evidence>
<protein>
    <submittedName>
        <fullName evidence="2">Uncharacterized protein</fullName>
    </submittedName>
</protein>
<dbReference type="Pfam" id="PF03564">
    <property type="entry name" value="DUF1759"/>
    <property type="match status" value="1"/>
</dbReference>
<feature type="region of interest" description="Disordered" evidence="1">
    <location>
        <begin position="305"/>
        <end position="326"/>
    </location>
</feature>
<gene>
    <name evidence="2" type="ORF">FJT64_015118</name>
</gene>
<proteinExistence type="predicted"/>
<sequence>MGKPDPNTDIESLKAKRTKDRSKATKQINELKSLFKQVHEDNQSPARYELDYAIEIGESHLTLLGTLEAQLRDAGIEDAESTHIADLHRAVGLGKRLLSDLREQAAAPVTPNFQHQATFKIDFNLPKFHGDVLAWPEFWKVYEASVHRNLAYSPVQKYFYLKQHLDGDAARAIQGLPLTAENYPEAVRILQHRFGKDDVRKDTLVAKLLSLPGVTDADNIKSLRKLTDEVTAGVRSLRALDITNIGEVLLPVLKGKIPASWRLQWARLRRERATDDENTEFESFLRFLQQEVECQEESVQVLCQKKREESSQPANRATTKQPEGLDENIELADDFSGGQVDILIGTDQYYKVVLRDCVEDEVFRSAMMTAVTKLYQSLSPATLSRSD</sequence>
<accession>A0A6A4XHI2</accession>
<dbReference type="EMBL" id="VIIS01000021">
    <property type="protein sequence ID" value="KAF0314422.1"/>
    <property type="molecule type" value="Genomic_DNA"/>
</dbReference>
<dbReference type="PANTHER" id="PTHR22954">
    <property type="entry name" value="RETROVIRAL PROTEASE-RELATED"/>
    <property type="match status" value="1"/>
</dbReference>
<reference evidence="2 3" key="1">
    <citation type="submission" date="2019-07" db="EMBL/GenBank/DDBJ databases">
        <title>Draft genome assembly of a fouling barnacle, Amphibalanus amphitrite (Darwin, 1854): The first reference genome for Thecostraca.</title>
        <authorList>
            <person name="Kim W."/>
        </authorList>
    </citation>
    <scope>NUCLEOTIDE SEQUENCE [LARGE SCALE GENOMIC DNA]</scope>
    <source>
        <strain evidence="2">SNU_AA5</strain>
        <tissue evidence="2">Soma without cirri and trophi</tissue>
    </source>
</reference>
<evidence type="ECO:0000313" key="2">
    <source>
        <dbReference type="EMBL" id="KAF0314422.1"/>
    </source>
</evidence>
<evidence type="ECO:0000313" key="3">
    <source>
        <dbReference type="Proteomes" id="UP000440578"/>
    </source>
</evidence>
<dbReference type="OrthoDB" id="6378313at2759"/>
<feature type="compositionally biased region" description="Polar residues" evidence="1">
    <location>
        <begin position="311"/>
        <end position="321"/>
    </location>
</feature>
<name>A0A6A4XHI2_AMPAM</name>